<dbReference type="SUPFAM" id="SSF56524">
    <property type="entry name" value="Oxidoreductase molybdopterin-binding domain"/>
    <property type="match status" value="1"/>
</dbReference>
<evidence type="ECO:0000259" key="1">
    <source>
        <dbReference type="Pfam" id="PF00174"/>
    </source>
</evidence>
<keyword evidence="3" id="KW-1185">Reference proteome</keyword>
<evidence type="ECO:0000313" key="3">
    <source>
        <dbReference type="Proteomes" id="UP001168540"/>
    </source>
</evidence>
<comment type="caution">
    <text evidence="2">The sequence shown here is derived from an EMBL/GenBank/DDBJ whole genome shotgun (WGS) entry which is preliminary data.</text>
</comment>
<dbReference type="InterPro" id="IPR000572">
    <property type="entry name" value="OxRdtase_Mopterin-bd_dom"/>
</dbReference>
<evidence type="ECO:0000313" key="2">
    <source>
        <dbReference type="EMBL" id="MDN0077684.1"/>
    </source>
</evidence>
<proteinExistence type="predicted"/>
<dbReference type="Gene3D" id="3.90.420.10">
    <property type="entry name" value="Oxidoreductase, molybdopterin-binding domain"/>
    <property type="match status" value="1"/>
</dbReference>
<dbReference type="Proteomes" id="UP001168540">
    <property type="component" value="Unassembled WGS sequence"/>
</dbReference>
<organism evidence="2 3">
    <name type="scientific">Crenobacter oryzisoli</name>
    <dbReference type="NCBI Taxonomy" id="3056844"/>
    <lineage>
        <taxon>Bacteria</taxon>
        <taxon>Pseudomonadati</taxon>
        <taxon>Pseudomonadota</taxon>
        <taxon>Betaproteobacteria</taxon>
        <taxon>Neisseriales</taxon>
        <taxon>Neisseriaceae</taxon>
        <taxon>Crenobacter</taxon>
    </lineage>
</organism>
<gene>
    <name evidence="2" type="ORF">QU481_22990</name>
</gene>
<protein>
    <submittedName>
        <fullName evidence="2">Molybdopterin-dependent oxidoreductase</fullName>
    </submittedName>
</protein>
<dbReference type="RefSeq" id="WP_289832302.1">
    <property type="nucleotide sequence ID" value="NZ_JAUEDK010000085.1"/>
</dbReference>
<dbReference type="Pfam" id="PF00174">
    <property type="entry name" value="Oxidored_molyb"/>
    <property type="match status" value="1"/>
</dbReference>
<name>A0ABT7XV79_9NEIS</name>
<feature type="domain" description="Oxidoreductase molybdopterin-binding" evidence="1">
    <location>
        <begin position="61"/>
        <end position="136"/>
    </location>
</feature>
<dbReference type="InterPro" id="IPR036374">
    <property type="entry name" value="OxRdtase_Mopterin-bd_sf"/>
</dbReference>
<reference evidence="2" key="1">
    <citation type="submission" date="2023-06" db="EMBL/GenBank/DDBJ databases">
        <authorList>
            <person name="Zhang S."/>
        </authorList>
    </citation>
    <scope>NUCLEOTIDE SEQUENCE</scope>
    <source>
        <strain evidence="2">SG2303</strain>
    </source>
</reference>
<accession>A0ABT7XV79</accession>
<sequence>MLKALLLVLLLEFPVIALASPSFLVKPVLELDGRVGSPYRTKSISLAELERLGPPTSLKTTTQWEKTPQVWTGVELTTLLEAIGAQGSTLQVKCLNDFVVEIPLHEIKTYHPILAYQKNGNLMPVRDKGPLIVIWPYDQYPEVKNQQKYHNWGAWQVQGLDVK</sequence>
<dbReference type="EMBL" id="JAUEDK010000085">
    <property type="protein sequence ID" value="MDN0077684.1"/>
    <property type="molecule type" value="Genomic_DNA"/>
</dbReference>